<dbReference type="InterPro" id="IPR036038">
    <property type="entry name" value="Aminotransferase-like"/>
</dbReference>
<dbReference type="InterPro" id="IPR033939">
    <property type="entry name" value="BCAT_family"/>
</dbReference>
<comment type="pathway">
    <text evidence="2">Amino-acid biosynthesis; L-isoleucine biosynthesis; L-isoleucine from 2-oxobutanoate: step 4/4.</text>
</comment>
<dbReference type="GO" id="GO:0052655">
    <property type="term" value="F:L-valine-2-oxoglutarate transaminase activity"/>
    <property type="evidence" value="ECO:0007669"/>
    <property type="project" value="RHEA"/>
</dbReference>
<dbReference type="SUPFAM" id="SSF56752">
    <property type="entry name" value="D-aminoacid aminotransferase-like PLP-dependent enzymes"/>
    <property type="match status" value="1"/>
</dbReference>
<dbReference type="eggNOG" id="COG0115">
    <property type="taxonomic scope" value="Bacteria"/>
</dbReference>
<reference evidence="16 17" key="1">
    <citation type="submission" date="2010-12" db="EMBL/GenBank/DDBJ databases">
        <authorList>
            <person name="Muzny D."/>
            <person name="Qin X."/>
            <person name="Deng J."/>
            <person name="Jiang H."/>
            <person name="Liu Y."/>
            <person name="Qu J."/>
            <person name="Song X.-Z."/>
            <person name="Zhang L."/>
            <person name="Thornton R."/>
            <person name="Coyle M."/>
            <person name="Francisco L."/>
            <person name="Jackson L."/>
            <person name="Javaid M."/>
            <person name="Korchina V."/>
            <person name="Kovar C."/>
            <person name="Mata R."/>
            <person name="Mathew T."/>
            <person name="Ngo R."/>
            <person name="Nguyen L."/>
            <person name="Nguyen N."/>
            <person name="Okwuonu G."/>
            <person name="Ongeri F."/>
            <person name="Pham C."/>
            <person name="Simmons D."/>
            <person name="Wilczek-Boney K."/>
            <person name="Hale W."/>
            <person name="Jakkamsetti A."/>
            <person name="Pham P."/>
            <person name="Ruth R."/>
            <person name="San Lucas F."/>
            <person name="Warren J."/>
            <person name="Zhang J."/>
            <person name="Zhao Z."/>
            <person name="Zhou C."/>
            <person name="Zhu D."/>
            <person name="Lee S."/>
            <person name="Bess C."/>
            <person name="Blankenburg K."/>
            <person name="Forbes L."/>
            <person name="Fu Q."/>
            <person name="Gubbala S."/>
            <person name="Hirani K."/>
            <person name="Jayaseelan J.C."/>
            <person name="Lara F."/>
            <person name="Munidasa M."/>
            <person name="Palculict T."/>
            <person name="Patil S."/>
            <person name="Pu L.-L."/>
            <person name="Saada N."/>
            <person name="Tang L."/>
            <person name="Weissenberger G."/>
            <person name="Zhu Y."/>
            <person name="Hemphill L."/>
            <person name="Shang Y."/>
            <person name="Youmans B."/>
            <person name="Ayvaz T."/>
            <person name="Ross M."/>
            <person name="Santibanez J."/>
            <person name="Aqrawi P."/>
            <person name="Gross S."/>
            <person name="Joshi V."/>
            <person name="Fowler G."/>
            <person name="Nazareth L."/>
            <person name="Reid J."/>
            <person name="Worley K."/>
            <person name="Petrosino J."/>
            <person name="Highlander S."/>
            <person name="Gibbs R."/>
        </authorList>
    </citation>
    <scope>NUCLEOTIDE SEQUENCE [LARGE SCALE GENOMIC DNA]</scope>
    <source>
        <strain evidence="16 17">ATCC 23263</strain>
    </source>
</reference>
<gene>
    <name evidence="16" type="primary">ilvE</name>
    <name evidence="16" type="ORF">HMP0721_1619</name>
</gene>
<evidence type="ECO:0000256" key="8">
    <source>
        <dbReference type="ARBA" id="ARBA00022605"/>
    </source>
</evidence>
<comment type="similarity">
    <text evidence="5">Belongs to the class-IV pyridoxal-phosphate-dependent aminotransferase family.</text>
</comment>
<dbReference type="AlphaFoldDB" id="E6MI86"/>
<evidence type="ECO:0000256" key="1">
    <source>
        <dbReference type="ARBA" id="ARBA00001933"/>
    </source>
</evidence>
<evidence type="ECO:0000313" key="17">
    <source>
        <dbReference type="Proteomes" id="UP000004754"/>
    </source>
</evidence>
<dbReference type="UniPathway" id="UPA00048">
    <property type="reaction ID" value="UER00073"/>
</dbReference>
<dbReference type="PANTHER" id="PTHR11825">
    <property type="entry name" value="SUBGROUP IIII AMINOTRANSFERASE"/>
    <property type="match status" value="1"/>
</dbReference>
<dbReference type="InterPro" id="IPR043131">
    <property type="entry name" value="BCAT-like_N"/>
</dbReference>
<proteinExistence type="inferred from homology"/>
<evidence type="ECO:0000313" key="16">
    <source>
        <dbReference type="EMBL" id="EFV01238.1"/>
    </source>
</evidence>
<evidence type="ECO:0000256" key="2">
    <source>
        <dbReference type="ARBA" id="ARBA00004824"/>
    </source>
</evidence>
<evidence type="ECO:0000256" key="11">
    <source>
        <dbReference type="ARBA" id="ARBA00023304"/>
    </source>
</evidence>
<comment type="catalytic activity">
    <reaction evidence="14">
        <text>L-leucine + 2-oxoglutarate = 4-methyl-2-oxopentanoate + L-glutamate</text>
        <dbReference type="Rhea" id="RHEA:18321"/>
        <dbReference type="ChEBI" id="CHEBI:16810"/>
        <dbReference type="ChEBI" id="CHEBI:17865"/>
        <dbReference type="ChEBI" id="CHEBI:29985"/>
        <dbReference type="ChEBI" id="CHEBI:57427"/>
        <dbReference type="EC" id="2.6.1.42"/>
    </reaction>
</comment>
<keyword evidence="8" id="KW-0028">Amino-acid biosynthesis</keyword>
<evidence type="ECO:0000256" key="5">
    <source>
        <dbReference type="ARBA" id="ARBA00009320"/>
    </source>
</evidence>
<dbReference type="EMBL" id="AEQN01000022">
    <property type="protein sequence ID" value="EFV01238.1"/>
    <property type="molecule type" value="Genomic_DNA"/>
</dbReference>
<dbReference type="InterPro" id="IPR005786">
    <property type="entry name" value="B_amino_transII"/>
</dbReference>
<evidence type="ECO:0000256" key="12">
    <source>
        <dbReference type="ARBA" id="ARBA00048212"/>
    </source>
</evidence>
<dbReference type="InterPro" id="IPR001544">
    <property type="entry name" value="Aminotrans_IV"/>
</dbReference>
<evidence type="ECO:0000256" key="10">
    <source>
        <dbReference type="ARBA" id="ARBA00022898"/>
    </source>
</evidence>
<dbReference type="PIRSF" id="PIRSF006468">
    <property type="entry name" value="BCAT1"/>
    <property type="match status" value="1"/>
</dbReference>
<dbReference type="EC" id="2.6.1.42" evidence="6"/>
<dbReference type="GO" id="GO:0009099">
    <property type="term" value="P:L-valine biosynthetic process"/>
    <property type="evidence" value="ECO:0007669"/>
    <property type="project" value="UniProtKB-UniPathway"/>
</dbReference>
<evidence type="ECO:0000256" key="4">
    <source>
        <dbReference type="ARBA" id="ARBA00005072"/>
    </source>
</evidence>
<dbReference type="GO" id="GO:0009097">
    <property type="term" value="P:isoleucine biosynthetic process"/>
    <property type="evidence" value="ECO:0007669"/>
    <property type="project" value="UniProtKB-UniPathway"/>
</dbReference>
<dbReference type="UniPathway" id="UPA00049">
    <property type="reaction ID" value="UER00062"/>
</dbReference>
<dbReference type="OrthoDB" id="9804984at2"/>
<comment type="catalytic activity">
    <reaction evidence="12">
        <text>L-valine + 2-oxoglutarate = 3-methyl-2-oxobutanoate + L-glutamate</text>
        <dbReference type="Rhea" id="RHEA:24813"/>
        <dbReference type="ChEBI" id="CHEBI:11851"/>
        <dbReference type="ChEBI" id="CHEBI:16810"/>
        <dbReference type="ChEBI" id="CHEBI:29985"/>
        <dbReference type="ChEBI" id="CHEBI:57762"/>
        <dbReference type="EC" id="2.6.1.42"/>
    </reaction>
</comment>
<evidence type="ECO:0000256" key="13">
    <source>
        <dbReference type="ARBA" id="ARBA00048798"/>
    </source>
</evidence>
<sequence length="354" mass="39541">MEIKVTKTTHPKEKPDQNHLPFGRIFTDHMFTMDYDAGKGWHNAQIEPYGPITLEPSACVFHYAQEVFEGLKAYKTPEGHVQMFRPTENLARMNRSNKRMCIPEIDEAFVLDALKQLVALDQDWIPTAPGTALYIRPFVFATEEYIGVHVSNSYKFFIILCPVGAYYEEGLKPAMMHIEQVYARTVVGGTGEAKCGGNYAGSLAATEKANAEGYEETLWLDGATRKNIEEVGSCNVMFRIDGKFVTPKLTGTILPGITRKSIIELLRSWGETVEERVLPIEELVADYHAGKVEEVFGMGTAAVVAPIGKLNYNGEDMVFNDDQIGPYAQKVYDTLCGIQRGIVEDSFGWVEKVC</sequence>
<dbReference type="STRING" id="887929.HMP0721_1619"/>
<dbReference type="NCBIfam" id="NF009897">
    <property type="entry name" value="PRK13357.1"/>
    <property type="match status" value="1"/>
</dbReference>
<evidence type="ECO:0000256" key="9">
    <source>
        <dbReference type="ARBA" id="ARBA00022679"/>
    </source>
</evidence>
<keyword evidence="11" id="KW-0100">Branched-chain amino acid biosynthesis</keyword>
<organism evidence="16 17">
    <name type="scientific">Pseudoramibacter alactolyticus ATCC 23263</name>
    <dbReference type="NCBI Taxonomy" id="887929"/>
    <lineage>
        <taxon>Bacteria</taxon>
        <taxon>Bacillati</taxon>
        <taxon>Bacillota</taxon>
        <taxon>Clostridia</taxon>
        <taxon>Eubacteriales</taxon>
        <taxon>Eubacteriaceae</taxon>
        <taxon>Pseudoramibacter</taxon>
    </lineage>
</organism>
<dbReference type="HOGENOM" id="CLU_031922_0_2_9"/>
<name>E6MI86_9FIRM</name>
<dbReference type="CDD" id="cd01557">
    <property type="entry name" value="BCAT_beta_family"/>
    <property type="match status" value="1"/>
</dbReference>
<evidence type="ECO:0000256" key="3">
    <source>
        <dbReference type="ARBA" id="ARBA00004931"/>
    </source>
</evidence>
<protein>
    <recommendedName>
        <fullName evidence="6">branched-chain-amino-acid transaminase</fullName>
        <ecNumber evidence="6">2.6.1.42</ecNumber>
    </recommendedName>
</protein>
<keyword evidence="7 16" id="KW-0032">Aminotransferase</keyword>
<dbReference type="Gene3D" id="3.20.10.10">
    <property type="entry name" value="D-amino Acid Aminotransferase, subunit A, domain 2"/>
    <property type="match status" value="1"/>
</dbReference>
<dbReference type="GO" id="GO:0052656">
    <property type="term" value="F:L-isoleucine-2-oxoglutarate transaminase activity"/>
    <property type="evidence" value="ECO:0007669"/>
    <property type="project" value="RHEA"/>
</dbReference>
<comment type="pathway">
    <text evidence="4">Amino-acid biosynthesis; L-leucine biosynthesis; L-leucine from 3-methyl-2-oxobutanoate: step 4/4.</text>
</comment>
<keyword evidence="10" id="KW-0663">Pyridoxal phosphate</keyword>
<dbReference type="Gene3D" id="3.30.470.10">
    <property type="match status" value="1"/>
</dbReference>
<evidence type="ECO:0000256" key="14">
    <source>
        <dbReference type="ARBA" id="ARBA00049229"/>
    </source>
</evidence>
<dbReference type="Proteomes" id="UP000004754">
    <property type="component" value="Unassembled WGS sequence"/>
</dbReference>
<dbReference type="GO" id="GO:0009098">
    <property type="term" value="P:L-leucine biosynthetic process"/>
    <property type="evidence" value="ECO:0007669"/>
    <property type="project" value="UniProtKB-UniPathway"/>
</dbReference>
<feature type="modified residue" description="N6-(pyridoxal phosphate)lysine" evidence="15">
    <location>
        <position position="194"/>
    </location>
</feature>
<keyword evidence="9 16" id="KW-0808">Transferase</keyword>
<keyword evidence="17" id="KW-1185">Reference proteome</keyword>
<evidence type="ECO:0000256" key="7">
    <source>
        <dbReference type="ARBA" id="ARBA00022576"/>
    </source>
</evidence>
<evidence type="ECO:0000256" key="15">
    <source>
        <dbReference type="PIRSR" id="PIRSR006468-1"/>
    </source>
</evidence>
<evidence type="ECO:0000256" key="6">
    <source>
        <dbReference type="ARBA" id="ARBA00013053"/>
    </source>
</evidence>
<comment type="cofactor">
    <cofactor evidence="1">
        <name>pyridoxal 5'-phosphate</name>
        <dbReference type="ChEBI" id="CHEBI:597326"/>
    </cofactor>
</comment>
<accession>E6MI86</accession>
<dbReference type="NCBIfam" id="TIGR01123">
    <property type="entry name" value="ilvE_II"/>
    <property type="match status" value="1"/>
</dbReference>
<dbReference type="Pfam" id="PF01063">
    <property type="entry name" value="Aminotran_4"/>
    <property type="match status" value="1"/>
</dbReference>
<comment type="catalytic activity">
    <reaction evidence="13">
        <text>L-isoleucine + 2-oxoglutarate = (S)-3-methyl-2-oxopentanoate + L-glutamate</text>
        <dbReference type="Rhea" id="RHEA:24801"/>
        <dbReference type="ChEBI" id="CHEBI:16810"/>
        <dbReference type="ChEBI" id="CHEBI:29985"/>
        <dbReference type="ChEBI" id="CHEBI:35146"/>
        <dbReference type="ChEBI" id="CHEBI:58045"/>
        <dbReference type="EC" id="2.6.1.42"/>
    </reaction>
</comment>
<dbReference type="PANTHER" id="PTHR11825:SF44">
    <property type="entry name" value="BRANCHED-CHAIN-AMINO-ACID AMINOTRANSFERASE"/>
    <property type="match status" value="1"/>
</dbReference>
<dbReference type="InterPro" id="IPR043132">
    <property type="entry name" value="BCAT-like_C"/>
</dbReference>
<dbReference type="RefSeq" id="WP_006599041.1">
    <property type="nucleotide sequence ID" value="NZ_GL622359.1"/>
</dbReference>
<comment type="pathway">
    <text evidence="3">Amino-acid biosynthesis; L-valine biosynthesis; L-valine from pyruvate: step 4/4.</text>
</comment>
<comment type="caution">
    <text evidence="16">The sequence shown here is derived from an EMBL/GenBank/DDBJ whole genome shotgun (WGS) entry which is preliminary data.</text>
</comment>
<dbReference type="GO" id="GO:0052654">
    <property type="term" value="F:L-leucine-2-oxoglutarate transaminase activity"/>
    <property type="evidence" value="ECO:0007669"/>
    <property type="project" value="RHEA"/>
</dbReference>
<dbReference type="UniPathway" id="UPA00047">
    <property type="reaction ID" value="UER00058"/>
</dbReference>